<organism evidence="18 19">
    <name type="scientific">Aerococcus viridans</name>
    <dbReference type="NCBI Taxonomy" id="1377"/>
    <lineage>
        <taxon>Bacteria</taxon>
        <taxon>Bacillati</taxon>
        <taxon>Bacillota</taxon>
        <taxon>Bacilli</taxon>
        <taxon>Lactobacillales</taxon>
        <taxon>Aerococcaceae</taxon>
        <taxon>Aerococcus</taxon>
    </lineage>
</organism>
<dbReference type="RefSeq" id="WP_083069870.1">
    <property type="nucleotide sequence ID" value="NZ_NBTM02000001.1"/>
</dbReference>
<evidence type="ECO:0000256" key="10">
    <source>
        <dbReference type="ARBA" id="ARBA00022723"/>
    </source>
</evidence>
<comment type="similarity">
    <text evidence="5 14 16">Belongs to the RNase HII family.</text>
</comment>
<keyword evidence="12 14" id="KW-0378">Hydrolase</keyword>
<comment type="cofactor">
    <cofactor evidence="14 15">
        <name>Mn(2+)</name>
        <dbReference type="ChEBI" id="CHEBI:29035"/>
    </cofactor>
    <cofactor evidence="14 15">
        <name>Mg(2+)</name>
        <dbReference type="ChEBI" id="CHEBI:18420"/>
    </cofactor>
    <text evidence="14 15">Manganese or magnesium. Binds 1 divalent metal ion per monomer in the absence of substrate. May bind a second metal ion after substrate binding.</text>
</comment>
<dbReference type="Pfam" id="PF01351">
    <property type="entry name" value="RNase_HII"/>
    <property type="match status" value="1"/>
</dbReference>
<dbReference type="InterPro" id="IPR022898">
    <property type="entry name" value="RNase_HII"/>
</dbReference>
<dbReference type="NCBIfam" id="NF000595">
    <property type="entry name" value="PRK00015.1-3"/>
    <property type="match status" value="1"/>
</dbReference>
<feature type="binding site" evidence="14 15">
    <location>
        <position position="91"/>
    </location>
    <ligand>
        <name>a divalent metal cation</name>
        <dbReference type="ChEBI" id="CHEBI:60240"/>
    </ligand>
</feature>
<dbReference type="HAMAP" id="MF_00052_B">
    <property type="entry name" value="RNase_HII_B"/>
    <property type="match status" value="1"/>
</dbReference>
<dbReference type="GO" id="GO:0030145">
    <property type="term" value="F:manganese ion binding"/>
    <property type="evidence" value="ECO:0007669"/>
    <property type="project" value="UniProtKB-UniRule"/>
</dbReference>
<dbReference type="CDD" id="cd07182">
    <property type="entry name" value="RNase_HII_bacteria_HII_like"/>
    <property type="match status" value="1"/>
</dbReference>
<feature type="binding site" evidence="14 15">
    <location>
        <position position="90"/>
    </location>
    <ligand>
        <name>a divalent metal cation</name>
        <dbReference type="ChEBI" id="CHEBI:60240"/>
    </ligand>
</feature>
<dbReference type="Proteomes" id="UP000192813">
    <property type="component" value="Unassembled WGS sequence"/>
</dbReference>
<dbReference type="InterPro" id="IPR024567">
    <property type="entry name" value="RNase_HII/HIII_dom"/>
</dbReference>
<evidence type="ECO:0000256" key="11">
    <source>
        <dbReference type="ARBA" id="ARBA00022759"/>
    </source>
</evidence>
<evidence type="ECO:0000256" key="5">
    <source>
        <dbReference type="ARBA" id="ARBA00007383"/>
    </source>
</evidence>
<dbReference type="AlphaFoldDB" id="A0A2J9PPG5"/>
<dbReference type="FunFam" id="3.30.420.10:FF:000006">
    <property type="entry name" value="Ribonuclease HII"/>
    <property type="match status" value="1"/>
</dbReference>
<comment type="subcellular location">
    <subcellularLocation>
        <location evidence="4 14">Cytoplasm</location>
    </subcellularLocation>
</comment>
<dbReference type="InterPro" id="IPR012337">
    <property type="entry name" value="RNaseH-like_sf"/>
</dbReference>
<keyword evidence="9 14" id="KW-0540">Nuclease</keyword>
<evidence type="ECO:0000256" key="15">
    <source>
        <dbReference type="PROSITE-ProRule" id="PRU01319"/>
    </source>
</evidence>
<evidence type="ECO:0000259" key="17">
    <source>
        <dbReference type="PROSITE" id="PS51975"/>
    </source>
</evidence>
<evidence type="ECO:0000313" key="19">
    <source>
        <dbReference type="Proteomes" id="UP000192813"/>
    </source>
</evidence>
<dbReference type="Gene3D" id="3.30.420.10">
    <property type="entry name" value="Ribonuclease H-like superfamily/Ribonuclease H"/>
    <property type="match status" value="1"/>
</dbReference>
<comment type="caution">
    <text evidence="18">The sequence shown here is derived from an EMBL/GenBank/DDBJ whole genome shotgun (WGS) entry which is preliminary data.</text>
</comment>
<dbReference type="InterPro" id="IPR036397">
    <property type="entry name" value="RNaseH_sf"/>
</dbReference>
<keyword evidence="11 14" id="KW-0255">Endonuclease</keyword>
<evidence type="ECO:0000256" key="8">
    <source>
        <dbReference type="ARBA" id="ARBA00022490"/>
    </source>
</evidence>
<evidence type="ECO:0000313" key="18">
    <source>
        <dbReference type="EMBL" id="PNL92238.1"/>
    </source>
</evidence>
<evidence type="ECO:0000256" key="16">
    <source>
        <dbReference type="RuleBase" id="RU003515"/>
    </source>
</evidence>
<comment type="catalytic activity">
    <reaction evidence="1 14 15 16">
        <text>Endonucleolytic cleavage to 5'-phosphomonoester.</text>
        <dbReference type="EC" id="3.1.26.4"/>
    </reaction>
</comment>
<evidence type="ECO:0000256" key="9">
    <source>
        <dbReference type="ARBA" id="ARBA00022722"/>
    </source>
</evidence>
<evidence type="ECO:0000256" key="1">
    <source>
        <dbReference type="ARBA" id="ARBA00000077"/>
    </source>
</evidence>
<evidence type="ECO:0000256" key="14">
    <source>
        <dbReference type="HAMAP-Rule" id="MF_00052"/>
    </source>
</evidence>
<evidence type="ECO:0000256" key="2">
    <source>
        <dbReference type="ARBA" id="ARBA00001946"/>
    </source>
</evidence>
<sequence length="269" mass="29649">MTDDKKTAFDLADLSNLKIGQIQAYLASSEIDPVYVQALREDSRKGVQTALLRYDKALLKQQAISDQVEQLKMKENELRQQGYQLIAGVDEVGRGPLAGPVVTSAVILPSDMPPVYFNDSKQLSHTKRQALVADIEKYAIAKTIGIQTAEEIDQTNILIATKQAMISALDQLHPAPDYVLVDAVHLNDYKKAPQEAIIKGDATVYAIAAASIYAKEYRDKLMAEYAGLYPGYGFEANAGYGTKQHLDGLEKYGPSPIHRKTFAPVKNYV</sequence>
<accession>A0A2J9PPG5</accession>
<dbReference type="GO" id="GO:0005737">
    <property type="term" value="C:cytoplasm"/>
    <property type="evidence" value="ECO:0007669"/>
    <property type="project" value="UniProtKB-SubCell"/>
</dbReference>
<dbReference type="PANTHER" id="PTHR10954:SF18">
    <property type="entry name" value="RIBONUCLEASE HII"/>
    <property type="match status" value="1"/>
</dbReference>
<comment type="function">
    <text evidence="3 14 16">Endonuclease that specifically degrades the RNA of RNA-DNA hybrids.</text>
</comment>
<dbReference type="InterPro" id="IPR001352">
    <property type="entry name" value="RNase_HII/HIII"/>
</dbReference>
<dbReference type="PROSITE" id="PS51975">
    <property type="entry name" value="RNASE_H_2"/>
    <property type="match status" value="1"/>
</dbReference>
<dbReference type="NCBIfam" id="NF000594">
    <property type="entry name" value="PRK00015.1-1"/>
    <property type="match status" value="1"/>
</dbReference>
<dbReference type="GO" id="GO:0003723">
    <property type="term" value="F:RNA binding"/>
    <property type="evidence" value="ECO:0007669"/>
    <property type="project" value="UniProtKB-UniRule"/>
</dbReference>
<dbReference type="EC" id="3.1.26.4" evidence="6 14"/>
<evidence type="ECO:0000256" key="13">
    <source>
        <dbReference type="ARBA" id="ARBA00023211"/>
    </source>
</evidence>
<feature type="binding site" evidence="14 15">
    <location>
        <position position="182"/>
    </location>
    <ligand>
        <name>a divalent metal cation</name>
        <dbReference type="ChEBI" id="CHEBI:60240"/>
    </ligand>
</feature>
<dbReference type="PANTHER" id="PTHR10954">
    <property type="entry name" value="RIBONUCLEASE H2 SUBUNIT A"/>
    <property type="match status" value="1"/>
</dbReference>
<evidence type="ECO:0000256" key="4">
    <source>
        <dbReference type="ARBA" id="ARBA00004496"/>
    </source>
</evidence>
<dbReference type="SUPFAM" id="SSF53098">
    <property type="entry name" value="Ribonuclease H-like"/>
    <property type="match status" value="1"/>
</dbReference>
<dbReference type="GO" id="GO:0004523">
    <property type="term" value="F:RNA-DNA hybrid ribonuclease activity"/>
    <property type="evidence" value="ECO:0007669"/>
    <property type="project" value="UniProtKB-UniRule"/>
</dbReference>
<dbReference type="GO" id="GO:0032299">
    <property type="term" value="C:ribonuclease H2 complex"/>
    <property type="evidence" value="ECO:0007669"/>
    <property type="project" value="TreeGrafter"/>
</dbReference>
<comment type="cofactor">
    <cofactor evidence="2">
        <name>Mg(2+)</name>
        <dbReference type="ChEBI" id="CHEBI:18420"/>
    </cofactor>
</comment>
<dbReference type="EMBL" id="NBTM02000001">
    <property type="protein sequence ID" value="PNL92238.1"/>
    <property type="molecule type" value="Genomic_DNA"/>
</dbReference>
<protein>
    <recommendedName>
        <fullName evidence="7 14">Ribonuclease HII</fullName>
        <shortName evidence="14">RNase HII</shortName>
        <ecNumber evidence="6 14">3.1.26.4</ecNumber>
    </recommendedName>
</protein>
<keyword evidence="8 14" id="KW-0963">Cytoplasm</keyword>
<evidence type="ECO:0000256" key="12">
    <source>
        <dbReference type="ARBA" id="ARBA00022801"/>
    </source>
</evidence>
<evidence type="ECO:0000256" key="7">
    <source>
        <dbReference type="ARBA" id="ARBA00019179"/>
    </source>
</evidence>
<dbReference type="GO" id="GO:0043137">
    <property type="term" value="P:DNA replication, removal of RNA primer"/>
    <property type="evidence" value="ECO:0007669"/>
    <property type="project" value="TreeGrafter"/>
</dbReference>
<feature type="domain" description="RNase H type-2" evidence="17">
    <location>
        <begin position="84"/>
        <end position="269"/>
    </location>
</feature>
<evidence type="ECO:0000256" key="6">
    <source>
        <dbReference type="ARBA" id="ARBA00012180"/>
    </source>
</evidence>
<gene>
    <name evidence="14" type="primary">rnhB</name>
    <name evidence="18" type="ORF">A6J77_008350</name>
</gene>
<keyword evidence="13 14" id="KW-0464">Manganese</keyword>
<keyword evidence="10 14" id="KW-0479">Metal-binding</keyword>
<dbReference type="GO" id="GO:0006298">
    <property type="term" value="P:mismatch repair"/>
    <property type="evidence" value="ECO:0007669"/>
    <property type="project" value="TreeGrafter"/>
</dbReference>
<reference evidence="19" key="1">
    <citation type="submission" date="2017-12" db="EMBL/GenBank/DDBJ databases">
        <title>FDA dAtabase for Regulatory Grade micrObial Sequences (FDA-ARGOS): Supporting development and validation of Infectious Disease Dx tests.</title>
        <authorList>
            <person name="Hoffmann M."/>
            <person name="Allard M."/>
            <person name="Evans P."/>
            <person name="Brown E."/>
            <person name="Tallon L."/>
            <person name="Sadzewicz L."/>
            <person name="Sengamalay N."/>
            <person name="Ott S."/>
            <person name="Godinez A."/>
            <person name="Nagaraj S."/>
            <person name="Vavikolanu K."/>
            <person name="Aluvathingal J."/>
            <person name="Nadendla S."/>
            <person name="Sichtig H."/>
        </authorList>
    </citation>
    <scope>NUCLEOTIDE SEQUENCE [LARGE SCALE GENOMIC DNA]</scope>
    <source>
        <strain evidence="19">FDAARGOS_249</strain>
    </source>
</reference>
<name>A0A2J9PPG5_9LACT</name>
<evidence type="ECO:0000256" key="3">
    <source>
        <dbReference type="ARBA" id="ARBA00004065"/>
    </source>
</evidence>
<proteinExistence type="inferred from homology"/>